<dbReference type="Gene3D" id="3.90.1420.10">
    <property type="entry name" value="Rubisco LSMT, substrate-binding domain"/>
    <property type="match status" value="1"/>
</dbReference>
<keyword evidence="6" id="KW-1185">Reference proteome</keyword>
<organism evidence="5 6">
    <name type="scientific">Eucalyptus globulus</name>
    <name type="common">Tasmanian blue gum</name>
    <dbReference type="NCBI Taxonomy" id="34317"/>
    <lineage>
        <taxon>Eukaryota</taxon>
        <taxon>Viridiplantae</taxon>
        <taxon>Streptophyta</taxon>
        <taxon>Embryophyta</taxon>
        <taxon>Tracheophyta</taxon>
        <taxon>Spermatophyta</taxon>
        <taxon>Magnoliopsida</taxon>
        <taxon>eudicotyledons</taxon>
        <taxon>Gunneridae</taxon>
        <taxon>Pentapetalae</taxon>
        <taxon>rosids</taxon>
        <taxon>malvids</taxon>
        <taxon>Myrtales</taxon>
        <taxon>Myrtaceae</taxon>
        <taxon>Myrtoideae</taxon>
        <taxon>Eucalypteae</taxon>
        <taxon>Eucalyptus</taxon>
    </lineage>
</organism>
<dbReference type="GO" id="GO:0008168">
    <property type="term" value="F:methyltransferase activity"/>
    <property type="evidence" value="ECO:0007669"/>
    <property type="project" value="UniProtKB-KW"/>
</dbReference>
<dbReference type="Gene3D" id="3.90.1410.10">
    <property type="entry name" value="set domain protein methyltransferase, domain 1"/>
    <property type="match status" value="1"/>
</dbReference>
<dbReference type="InterPro" id="IPR050600">
    <property type="entry name" value="SETD3_SETD6_MTase"/>
</dbReference>
<evidence type="ECO:0000256" key="3">
    <source>
        <dbReference type="ARBA" id="ARBA00022691"/>
    </source>
</evidence>
<name>A0ABD3KJ41_EUCGL</name>
<dbReference type="PANTHER" id="PTHR13271">
    <property type="entry name" value="UNCHARACTERIZED PUTATIVE METHYLTRANSFERASE"/>
    <property type="match status" value="1"/>
</dbReference>
<dbReference type="InterPro" id="IPR015353">
    <property type="entry name" value="Rubisco_LSMT_subst-bd"/>
</dbReference>
<dbReference type="PROSITE" id="PS50280">
    <property type="entry name" value="SET"/>
    <property type="match status" value="1"/>
</dbReference>
<keyword evidence="2" id="KW-0808">Transferase</keyword>
<dbReference type="FunFam" id="3.90.1410.10:FF:000012">
    <property type="entry name" value="Protein SET DOMAIN GROUP 40"/>
    <property type="match status" value="1"/>
</dbReference>
<evidence type="ECO:0000313" key="5">
    <source>
        <dbReference type="EMBL" id="KAL3735720.1"/>
    </source>
</evidence>
<accession>A0ABD3KJ41</accession>
<comment type="caution">
    <text evidence="5">The sequence shown here is derived from an EMBL/GenBank/DDBJ whole genome shotgun (WGS) entry which is preliminary data.</text>
</comment>
<reference evidence="5 6" key="1">
    <citation type="submission" date="2024-11" db="EMBL/GenBank/DDBJ databases">
        <title>Chromosome-level genome assembly of Eucalyptus globulus Labill. provides insights into its genome evolution.</title>
        <authorList>
            <person name="Li X."/>
        </authorList>
    </citation>
    <scope>NUCLEOTIDE SEQUENCE [LARGE SCALE GENOMIC DNA]</scope>
    <source>
        <strain evidence="5">CL2024</strain>
        <tissue evidence="5">Fresh tender leaves</tissue>
    </source>
</reference>
<dbReference type="InterPro" id="IPR036464">
    <property type="entry name" value="Rubisco_LSMT_subst-bd_sf"/>
</dbReference>
<evidence type="ECO:0000256" key="1">
    <source>
        <dbReference type="ARBA" id="ARBA00022603"/>
    </source>
</evidence>
<evidence type="ECO:0000313" key="6">
    <source>
        <dbReference type="Proteomes" id="UP001634007"/>
    </source>
</evidence>
<sequence length="510" mass="57144">MEGDGGEEGGVESLLKWACELGVSDSFPPKTAAQPRTASCLGRTLSVSDFPEAGGRGLGAVRDVRKGEMVLKVPRSCLLTTERLLMDDQCLCAAVKNRRSLSATQTLTVCLLYEVGKGEKSWWYPYLKNLPRSYSTLPTFRQFAVQAFQVDDAIWAAKKARWKAEAEWKEAHALMEELKFKPRLLTFNSWLWASATISSRTLHVPWDEAGCLCPVGDLFNYAAPGGDLAEADNIILTRSVPVGSLSNEEAEYNSKLEQLDTLSQRLTDGGFEESVNAYCFYARQHYVRGEQVLLSYGTYTNLELLEHYGFLLDNNPNDKVYIPLEPGVSSCSSWPSESLYINQGGEPSYALLSTLRLWATPSNQRRSVGHLAYSGSQLSPENEMCVMHLMLKWCNTILQNLPTSIEDDQRLLCSLNQVDSIDTPVELLEVFVKLGAEGRAFLESLGLRSRANVAESMSWKIERALERWKLAVQWRLRYKRTLVDCITYCSNIIDCIHSPGPLEMEVLTDV</sequence>
<gene>
    <name evidence="5" type="ORF">ACJRO7_024791</name>
</gene>
<feature type="domain" description="SET" evidence="4">
    <location>
        <begin position="43"/>
        <end position="297"/>
    </location>
</feature>
<dbReference type="PANTHER" id="PTHR13271:SF91">
    <property type="entry name" value="PROTEIN SET DOMAIN GROUP 40"/>
    <property type="match status" value="1"/>
</dbReference>
<evidence type="ECO:0000256" key="2">
    <source>
        <dbReference type="ARBA" id="ARBA00022679"/>
    </source>
</evidence>
<dbReference type="SUPFAM" id="SSF81822">
    <property type="entry name" value="RuBisCo LSMT C-terminal, substrate-binding domain"/>
    <property type="match status" value="1"/>
</dbReference>
<evidence type="ECO:0000259" key="4">
    <source>
        <dbReference type="PROSITE" id="PS50280"/>
    </source>
</evidence>
<dbReference type="AlphaFoldDB" id="A0ABD3KJ41"/>
<dbReference type="InterPro" id="IPR046341">
    <property type="entry name" value="SET_dom_sf"/>
</dbReference>
<proteinExistence type="predicted"/>
<dbReference type="EMBL" id="JBJKBG010000006">
    <property type="protein sequence ID" value="KAL3735720.1"/>
    <property type="molecule type" value="Genomic_DNA"/>
</dbReference>
<dbReference type="Pfam" id="PF09273">
    <property type="entry name" value="Rubis-subs-bind"/>
    <property type="match status" value="1"/>
</dbReference>
<dbReference type="Proteomes" id="UP001634007">
    <property type="component" value="Unassembled WGS sequence"/>
</dbReference>
<dbReference type="GO" id="GO:0032259">
    <property type="term" value="P:methylation"/>
    <property type="evidence" value="ECO:0007669"/>
    <property type="project" value="UniProtKB-KW"/>
</dbReference>
<dbReference type="CDD" id="cd10527">
    <property type="entry name" value="SET_LSMT"/>
    <property type="match status" value="1"/>
</dbReference>
<dbReference type="SUPFAM" id="SSF82199">
    <property type="entry name" value="SET domain"/>
    <property type="match status" value="1"/>
</dbReference>
<protein>
    <recommendedName>
        <fullName evidence="4">SET domain-containing protein</fullName>
    </recommendedName>
</protein>
<keyword evidence="1" id="KW-0489">Methyltransferase</keyword>
<keyword evidence="3" id="KW-0949">S-adenosyl-L-methionine</keyword>
<dbReference type="InterPro" id="IPR001214">
    <property type="entry name" value="SET_dom"/>
</dbReference>